<evidence type="ECO:0000256" key="13">
    <source>
        <dbReference type="PIRSR" id="PIRSR000382-3"/>
    </source>
</evidence>
<keyword evidence="10" id="KW-0677">Repeat</keyword>
<comment type="similarity">
    <text evidence="3 10">Belongs to the vitamin-B12 independent methionine synthase family.</text>
</comment>
<gene>
    <name evidence="10 16" type="primary">metE</name>
    <name evidence="16" type="ORF">E0W69_000890</name>
</gene>
<feature type="binding site" evidence="10 11">
    <location>
        <position position="615"/>
    </location>
    <ligand>
        <name>L-methionine</name>
        <dbReference type="ChEBI" id="CHEBI:57844"/>
    </ligand>
</feature>
<evidence type="ECO:0000313" key="17">
    <source>
        <dbReference type="Proteomes" id="UP000292424"/>
    </source>
</evidence>
<dbReference type="UniPathway" id="UPA00051">
    <property type="reaction ID" value="UER00082"/>
</dbReference>
<dbReference type="SUPFAM" id="SSF51726">
    <property type="entry name" value="UROD/MetE-like"/>
    <property type="match status" value="2"/>
</dbReference>
<dbReference type="HAMAP" id="MF_00172">
    <property type="entry name" value="Meth_synth"/>
    <property type="match status" value="1"/>
</dbReference>
<comment type="catalytic activity">
    <reaction evidence="10">
        <text>5-methyltetrahydropteroyltri-L-glutamate + L-homocysteine = tetrahydropteroyltri-L-glutamate + L-methionine</text>
        <dbReference type="Rhea" id="RHEA:21196"/>
        <dbReference type="ChEBI" id="CHEBI:57844"/>
        <dbReference type="ChEBI" id="CHEBI:58140"/>
        <dbReference type="ChEBI" id="CHEBI:58199"/>
        <dbReference type="ChEBI" id="CHEBI:58207"/>
        <dbReference type="EC" id="2.1.1.14"/>
    </reaction>
</comment>
<evidence type="ECO:0000256" key="2">
    <source>
        <dbReference type="ARBA" id="ARBA00004681"/>
    </source>
</evidence>
<dbReference type="AlphaFoldDB" id="A0A5P2FVV0"/>
<accession>A0A5P2FVV0</accession>
<dbReference type="InterPro" id="IPR006276">
    <property type="entry name" value="Cobalamin-indep_Met_synthase"/>
</dbReference>
<evidence type="ECO:0000256" key="7">
    <source>
        <dbReference type="ARBA" id="ARBA00022723"/>
    </source>
</evidence>
<keyword evidence="5 10" id="KW-0028">Amino-acid biosynthesis</keyword>
<feature type="active site" description="Proton donor" evidence="10 13">
    <location>
        <position position="710"/>
    </location>
</feature>
<feature type="binding site" evidence="12">
    <location>
        <position position="681"/>
    </location>
    <ligand>
        <name>Zn(2+)</name>
        <dbReference type="ChEBI" id="CHEBI:29105"/>
        <label>1</label>
        <note>catalytic</note>
    </ligand>
</feature>
<name>A0A5P2FVV0_9BACT</name>
<feature type="binding site" evidence="10 11">
    <location>
        <begin position="531"/>
        <end position="532"/>
    </location>
    <ligand>
        <name>5-methyltetrahydropteroyltri-L-glutamate</name>
        <dbReference type="ChEBI" id="CHEBI:58207"/>
    </ligand>
</feature>
<feature type="binding site" evidence="12">
    <location>
        <position position="657"/>
    </location>
    <ligand>
        <name>Zn(2+)</name>
        <dbReference type="ChEBI" id="CHEBI:29105"/>
        <label>1</label>
        <note>catalytic</note>
    </ligand>
</feature>
<feature type="binding site" evidence="10">
    <location>
        <position position="681"/>
    </location>
    <ligand>
        <name>Zn(2+)</name>
        <dbReference type="ChEBI" id="CHEBI:29105"/>
        <note>catalytic</note>
    </ligand>
</feature>
<comment type="cofactor">
    <cofactor evidence="12">
        <name>Zn(2+)</name>
        <dbReference type="ChEBI" id="CHEBI:29105"/>
    </cofactor>
    <text evidence="12">Binds 2 Zn(2+) ions per subunit.</text>
</comment>
<comment type="cofactor">
    <cofactor evidence="10">
        <name>Zn(2+)</name>
        <dbReference type="ChEBI" id="CHEBI:29105"/>
    </cofactor>
    <text evidence="10">Binds 1 zinc ion per subunit.</text>
</comment>
<feature type="binding site" evidence="10">
    <location>
        <position position="742"/>
    </location>
    <ligand>
        <name>Zn(2+)</name>
        <dbReference type="ChEBI" id="CHEBI:29105"/>
        <note>catalytic</note>
    </ligand>
</feature>
<comment type="pathway">
    <text evidence="2 10">Amino-acid biosynthesis; L-methionine biosynthesis via de novo pathway; L-methionine from L-homocysteine (MetE route): step 1/1.</text>
</comment>
<keyword evidence="4 10" id="KW-0489">Methyltransferase</keyword>
<evidence type="ECO:0000256" key="1">
    <source>
        <dbReference type="ARBA" id="ARBA00002777"/>
    </source>
</evidence>
<feature type="binding site" evidence="10">
    <location>
        <position position="659"/>
    </location>
    <ligand>
        <name>Zn(2+)</name>
        <dbReference type="ChEBI" id="CHEBI:29105"/>
        <note>catalytic</note>
    </ligand>
</feature>
<feature type="binding site" evidence="12">
    <location>
        <position position="742"/>
    </location>
    <ligand>
        <name>Zn(2+)</name>
        <dbReference type="ChEBI" id="CHEBI:29105"/>
        <label>1</label>
        <note>catalytic</note>
    </ligand>
</feature>
<dbReference type="Gene3D" id="3.20.20.210">
    <property type="match status" value="2"/>
</dbReference>
<dbReference type="GO" id="GO:0032259">
    <property type="term" value="P:methylation"/>
    <property type="evidence" value="ECO:0007669"/>
    <property type="project" value="UniProtKB-KW"/>
</dbReference>
<evidence type="ECO:0000256" key="6">
    <source>
        <dbReference type="ARBA" id="ARBA00022679"/>
    </source>
</evidence>
<evidence type="ECO:0000256" key="3">
    <source>
        <dbReference type="ARBA" id="ARBA00009553"/>
    </source>
</evidence>
<dbReference type="Pfam" id="PF08267">
    <property type="entry name" value="Meth_synt_1"/>
    <property type="match status" value="1"/>
</dbReference>
<feature type="binding site" evidence="10 11">
    <location>
        <begin position="447"/>
        <end position="449"/>
    </location>
    <ligand>
        <name>L-methionine</name>
        <dbReference type="ChEBI" id="CHEBI:57844"/>
    </ligand>
</feature>
<feature type="binding site" evidence="12">
    <location>
        <position position="659"/>
    </location>
    <ligand>
        <name>Zn(2+)</name>
        <dbReference type="ChEBI" id="CHEBI:29105"/>
        <label>1</label>
        <note>catalytic</note>
    </ligand>
</feature>
<feature type="binding site" evidence="10">
    <location>
        <position position="657"/>
    </location>
    <ligand>
        <name>Zn(2+)</name>
        <dbReference type="ChEBI" id="CHEBI:29105"/>
        <note>catalytic</note>
    </ligand>
</feature>
<dbReference type="CDD" id="cd03311">
    <property type="entry name" value="CIMS_C_terminal_like"/>
    <property type="match status" value="1"/>
</dbReference>
<evidence type="ECO:0000256" key="10">
    <source>
        <dbReference type="HAMAP-Rule" id="MF_00172"/>
    </source>
</evidence>
<evidence type="ECO:0000259" key="15">
    <source>
        <dbReference type="Pfam" id="PF08267"/>
    </source>
</evidence>
<dbReference type="OrthoDB" id="244285at2"/>
<protein>
    <recommendedName>
        <fullName evidence="10">5-methyltetrahydropteroyltriglutamate--homocysteine methyltransferase</fullName>
        <ecNumber evidence="10">2.1.1.14</ecNumber>
    </recommendedName>
    <alternativeName>
        <fullName evidence="10">Cobalamin-independent methionine synthase</fullName>
    </alternativeName>
    <alternativeName>
        <fullName evidence="10">Methionine synthase, vitamin-B12 independent isozyme</fullName>
    </alternativeName>
</protein>
<evidence type="ECO:0000256" key="5">
    <source>
        <dbReference type="ARBA" id="ARBA00022605"/>
    </source>
</evidence>
<dbReference type="InterPro" id="IPR013215">
    <property type="entry name" value="Cbl-indep_Met_Synth_N"/>
</dbReference>
<dbReference type="PIRSF" id="PIRSF000382">
    <property type="entry name" value="MeTrfase_B12_ind"/>
    <property type="match status" value="1"/>
</dbReference>
<evidence type="ECO:0000256" key="9">
    <source>
        <dbReference type="ARBA" id="ARBA00023167"/>
    </source>
</evidence>
<evidence type="ECO:0000256" key="11">
    <source>
        <dbReference type="PIRSR" id="PIRSR000382-1"/>
    </source>
</evidence>
<dbReference type="CDD" id="cd03312">
    <property type="entry name" value="CIMS_N_terminal_like"/>
    <property type="match status" value="1"/>
</dbReference>
<feature type="binding site" evidence="11">
    <location>
        <position position="123"/>
    </location>
    <ligand>
        <name>5-methyltetrahydropteroyltri-L-glutamate</name>
        <dbReference type="ChEBI" id="CHEBI:58207"/>
    </ligand>
</feature>
<feature type="binding site" evidence="11">
    <location>
        <position position="18"/>
    </location>
    <ligand>
        <name>5-methyltetrahydropteroyltri-L-glutamate</name>
        <dbReference type="ChEBI" id="CHEBI:58207"/>
    </ligand>
</feature>
<evidence type="ECO:0000256" key="4">
    <source>
        <dbReference type="ARBA" id="ARBA00022603"/>
    </source>
</evidence>
<dbReference type="InterPro" id="IPR038071">
    <property type="entry name" value="UROD/MetE-like_sf"/>
</dbReference>
<feature type="binding site" evidence="10">
    <location>
        <position position="118"/>
    </location>
    <ligand>
        <name>5-methyltetrahydropteroyltri-L-glutamate</name>
        <dbReference type="ChEBI" id="CHEBI:58207"/>
    </ligand>
</feature>
<keyword evidence="8 10" id="KW-0862">Zinc</keyword>
<proteinExistence type="inferred from homology"/>
<feature type="domain" description="Cobalamin-independent methionine synthase MetE C-terminal/archaeal" evidence="14">
    <location>
        <begin position="442"/>
        <end position="764"/>
    </location>
</feature>
<sequence length="776" mass="88859">MRTHNLGYPRIGNHRELKKAEEAYWSGKTALNDLVQTAKEIRRHNWELQKNAGIDLIPCNDFSYYDQTLDMSLLFGAIPDRFHGLMQQKQLCDIDLLFAMARGYQKDEHDITAMEMTKWFDTNYHYIVPEFKANQKFSLYSKKPLNEFIEAKSIVENPKVVLLGPISYLLLGKEKEEGFHRLDLLSNLLPAYLELLKVLDENNAHYIQLDEPCLSLNLTDKERAAFTKTYQTIHAKFPHLHIILASYFECYGDNLSTVLELPIQTLHLDLVRCPAQLDDILATNIKDKKLNLSLGIVDGRNIWKNDFEHSLTFIDKAKAVIGEERILVGPSCSLLHSPCDLDLEKESTSLTADIKQWLAFAKQKIDEIATLKALATGSKDAPILEKFEANKLAISNKKTSSLIHNPAVKERIKAIDASFSTRKNPFEKRRKVQENILKLPLFPTTTIGSFPQTKEIRNWRSQYKKHEITSELYDLLLKSETEKTIKWQETIGLDVLVHGEFERNDMVEYFGEQLSGFAFTQNGWVQSYGSRCVKPPIVFGDVYRPNPMTVYWSSYAQSLTKKWVKGMLTGPVTILQWSFVRNDQPRSETCNQIALAIRDEVSDLEKAGIKVIQIDEPAIREGLPLRKENWATYLQWAVNAFKISASSVEDATQIHTHMCYSEFNDIIDSIAAMDADVITIECSRSQMELLDAFADFNYPNEIGPGVYDIHSPRVPSEEEMVDLLKKAQKVIPTENLWVNPDCGLKTRKWDETKKALIEMVQAARLMRTQVPIEANI</sequence>
<feature type="binding site" evidence="10 11">
    <location>
        <position position="577"/>
    </location>
    <ligand>
        <name>5-methyltetrahydropteroyltri-L-glutamate</name>
        <dbReference type="ChEBI" id="CHEBI:58207"/>
    </ligand>
</feature>
<dbReference type="NCBIfam" id="NF003556">
    <property type="entry name" value="PRK05222.1"/>
    <property type="match status" value="1"/>
</dbReference>
<dbReference type="FunFam" id="3.20.20.210:FF:000002">
    <property type="entry name" value="5-methyltetrahydropteroyltriglutamate--homocysteine methyltransferase"/>
    <property type="match status" value="1"/>
</dbReference>
<feature type="binding site" evidence="10 11">
    <location>
        <begin position="447"/>
        <end position="449"/>
    </location>
    <ligand>
        <name>L-homocysteine</name>
        <dbReference type="ChEBI" id="CHEBI:58199"/>
    </ligand>
</feature>
<dbReference type="PANTHER" id="PTHR30519">
    <property type="entry name" value="5-METHYLTETRAHYDROPTEROYLTRIGLUTAMATE--HOMOCYSTEINE METHYLTRANSFERASE"/>
    <property type="match status" value="1"/>
</dbReference>
<dbReference type="GO" id="GO:0009086">
    <property type="term" value="P:methionine biosynthetic process"/>
    <property type="evidence" value="ECO:0007669"/>
    <property type="project" value="UniProtKB-UniRule"/>
</dbReference>
<feature type="binding site" evidence="10">
    <location>
        <begin position="15"/>
        <end position="18"/>
    </location>
    <ligand>
        <name>5-methyltetrahydropteroyltri-L-glutamate</name>
        <dbReference type="ChEBI" id="CHEBI:58207"/>
    </ligand>
</feature>
<keyword evidence="9 10" id="KW-0486">Methionine biosynthesis</keyword>
<dbReference type="NCBIfam" id="TIGR01371">
    <property type="entry name" value="met_syn_B12ind"/>
    <property type="match status" value="1"/>
</dbReference>
<feature type="binding site" evidence="10">
    <location>
        <position position="621"/>
    </location>
    <ligand>
        <name>5-methyltetrahydropteroyltri-L-glutamate</name>
        <dbReference type="ChEBI" id="CHEBI:58207"/>
    </ligand>
</feature>
<dbReference type="RefSeq" id="WP_131328153.1">
    <property type="nucleotide sequence ID" value="NZ_CP044016.1"/>
</dbReference>
<keyword evidence="7 10" id="KW-0479">Metal-binding</keyword>
<keyword evidence="6 10" id="KW-0808">Transferase</keyword>
<dbReference type="InterPro" id="IPR002629">
    <property type="entry name" value="Met_Synth_C/arc"/>
</dbReference>
<organism evidence="16 17">
    <name type="scientific">Rhizosphaericola mali</name>
    <dbReference type="NCBI Taxonomy" id="2545455"/>
    <lineage>
        <taxon>Bacteria</taxon>
        <taxon>Pseudomonadati</taxon>
        <taxon>Bacteroidota</taxon>
        <taxon>Chitinophagia</taxon>
        <taxon>Chitinophagales</taxon>
        <taxon>Chitinophagaceae</taxon>
        <taxon>Rhizosphaericola</taxon>
    </lineage>
</organism>
<dbReference type="KEGG" id="arac:E0W69_000890"/>
<dbReference type="EC" id="2.1.1.14" evidence="10"/>
<dbReference type="GO" id="GO:0008270">
    <property type="term" value="F:zinc ion binding"/>
    <property type="evidence" value="ECO:0007669"/>
    <property type="project" value="InterPro"/>
</dbReference>
<comment type="function">
    <text evidence="1 10">Catalyzes the transfer of a methyl group from 5-methyltetrahydrofolate to homocysteine resulting in methionine formation.</text>
</comment>
<keyword evidence="17" id="KW-1185">Reference proteome</keyword>
<reference evidence="16 17" key="1">
    <citation type="submission" date="2019-09" db="EMBL/GenBank/DDBJ databases">
        <title>Complete genome sequence of Arachidicoccus sp. B3-10 isolated from apple orchard soil.</title>
        <authorList>
            <person name="Kim H.S."/>
            <person name="Han K.-I."/>
            <person name="Suh M.K."/>
            <person name="Lee K.C."/>
            <person name="Eom M.K."/>
            <person name="Kim J.-S."/>
            <person name="Kang S.W."/>
            <person name="Sin Y."/>
            <person name="Lee J.-S."/>
        </authorList>
    </citation>
    <scope>NUCLEOTIDE SEQUENCE [LARGE SCALE GENOMIC DNA]</scope>
    <source>
        <strain evidence="16 17">B3-10</strain>
    </source>
</reference>
<evidence type="ECO:0000313" key="16">
    <source>
        <dbReference type="EMBL" id="QES87275.1"/>
    </source>
</evidence>
<evidence type="ECO:0000259" key="14">
    <source>
        <dbReference type="Pfam" id="PF01717"/>
    </source>
</evidence>
<dbReference type="EMBL" id="CP044016">
    <property type="protein sequence ID" value="QES87275.1"/>
    <property type="molecule type" value="Genomic_DNA"/>
</dbReference>
<feature type="binding site" evidence="10 11">
    <location>
        <position position="615"/>
    </location>
    <ligand>
        <name>L-homocysteine</name>
        <dbReference type="ChEBI" id="CHEBI:58199"/>
    </ligand>
</feature>
<feature type="domain" description="Cobalamin-independent methionine synthase MetE N-terminal" evidence="15">
    <location>
        <begin position="3"/>
        <end position="319"/>
    </location>
</feature>
<feature type="binding site" evidence="10 11">
    <location>
        <position position="500"/>
    </location>
    <ligand>
        <name>L-methionine</name>
        <dbReference type="ChEBI" id="CHEBI:57844"/>
    </ligand>
</feature>
<dbReference type="Proteomes" id="UP000292424">
    <property type="component" value="Chromosome"/>
</dbReference>
<evidence type="ECO:0000256" key="8">
    <source>
        <dbReference type="ARBA" id="ARBA00022833"/>
    </source>
</evidence>
<dbReference type="Pfam" id="PF01717">
    <property type="entry name" value="Meth_synt_2"/>
    <property type="match status" value="1"/>
</dbReference>
<dbReference type="GO" id="GO:0003871">
    <property type="term" value="F:5-methyltetrahydropteroyltriglutamate-homocysteine S-methyltransferase activity"/>
    <property type="evidence" value="ECO:0007669"/>
    <property type="project" value="UniProtKB-UniRule"/>
</dbReference>
<feature type="binding site" evidence="10">
    <location>
        <position position="500"/>
    </location>
    <ligand>
        <name>L-homocysteine</name>
        <dbReference type="ChEBI" id="CHEBI:58199"/>
    </ligand>
</feature>
<evidence type="ECO:0000256" key="12">
    <source>
        <dbReference type="PIRSR" id="PIRSR000382-2"/>
    </source>
</evidence>